<dbReference type="EnsemblPlants" id="AVESA.00010b.r2.5CG0893470.1">
    <property type="protein sequence ID" value="AVESA.00010b.r2.5CG0893470.1.CDS.1"/>
    <property type="gene ID" value="AVESA.00010b.r2.5CG0893470"/>
</dbReference>
<keyword evidence="2" id="KW-1185">Reference proteome</keyword>
<evidence type="ECO:0000313" key="1">
    <source>
        <dbReference type="EnsemblPlants" id="AVESA.00010b.r2.5CG0893470.1.CDS.1"/>
    </source>
</evidence>
<organism evidence="1 2">
    <name type="scientific">Avena sativa</name>
    <name type="common">Oat</name>
    <dbReference type="NCBI Taxonomy" id="4498"/>
    <lineage>
        <taxon>Eukaryota</taxon>
        <taxon>Viridiplantae</taxon>
        <taxon>Streptophyta</taxon>
        <taxon>Embryophyta</taxon>
        <taxon>Tracheophyta</taxon>
        <taxon>Spermatophyta</taxon>
        <taxon>Magnoliopsida</taxon>
        <taxon>Liliopsida</taxon>
        <taxon>Poales</taxon>
        <taxon>Poaceae</taxon>
        <taxon>BOP clade</taxon>
        <taxon>Pooideae</taxon>
        <taxon>Poodae</taxon>
        <taxon>Poeae</taxon>
        <taxon>Poeae Chloroplast Group 1 (Aveneae type)</taxon>
        <taxon>Aveninae</taxon>
        <taxon>Avena</taxon>
    </lineage>
</organism>
<sequence length="238" mass="26342">MCLVHLRGCILEKKVDVLVTRCRYNIALQSGSSLRYLHIDCDQCVVHGDIKLANIMLDASLDAKLGDFGLARLVDHGAESQTMQVIAGTVGYINPEFVSSRRPSTESDVYSFGVVLLEIACGRRRMSSMRPDQAPLAALLASIRDMYSRNFPVFHGPRPAAKKVFPAADRRLDGEFDRVQMERLLVTGLWCAHHDPVQRPSIAQVVDVLRSEDAELPVVRTMGCSHDLIRAVGGTGLW</sequence>
<name>A0ACD5Y375_AVESA</name>
<accession>A0ACD5Y375</accession>
<dbReference type="Proteomes" id="UP001732700">
    <property type="component" value="Chromosome 5C"/>
</dbReference>
<proteinExistence type="predicted"/>
<reference evidence="1" key="1">
    <citation type="submission" date="2021-05" db="EMBL/GenBank/DDBJ databases">
        <authorList>
            <person name="Scholz U."/>
            <person name="Mascher M."/>
            <person name="Fiebig A."/>
        </authorList>
    </citation>
    <scope>NUCLEOTIDE SEQUENCE [LARGE SCALE GENOMIC DNA]</scope>
</reference>
<reference evidence="1" key="2">
    <citation type="submission" date="2025-09" db="UniProtKB">
        <authorList>
            <consortium name="EnsemblPlants"/>
        </authorList>
    </citation>
    <scope>IDENTIFICATION</scope>
</reference>
<evidence type="ECO:0000313" key="2">
    <source>
        <dbReference type="Proteomes" id="UP001732700"/>
    </source>
</evidence>
<protein>
    <submittedName>
        <fullName evidence="1">Uncharacterized protein</fullName>
    </submittedName>
</protein>